<reference evidence="7 8" key="1">
    <citation type="submission" date="2020-01" db="EMBL/GenBank/DDBJ databases">
        <title>Paenibacillus soybeanensis sp. nov. isolated from the nodules of soybean (Glycine max(L.) Merr).</title>
        <authorList>
            <person name="Wang H."/>
        </authorList>
    </citation>
    <scope>NUCLEOTIDE SEQUENCE [LARGE SCALE GENOMIC DNA]</scope>
    <source>
        <strain evidence="7 8">T1</strain>
    </source>
</reference>
<keyword evidence="8" id="KW-1185">Reference proteome</keyword>
<comment type="similarity">
    <text evidence="4">Belongs to the zinc-containing alcohol dehydrogenase family.</text>
</comment>
<evidence type="ECO:0000313" key="7">
    <source>
        <dbReference type="EMBL" id="NBD24291.1"/>
    </source>
</evidence>
<gene>
    <name evidence="7" type="ORF">GT019_10450</name>
</gene>
<keyword evidence="1 4" id="KW-0479">Metal-binding</keyword>
<name>A0ABW9XNZ1_9BACL</name>
<dbReference type="SUPFAM" id="SSF50129">
    <property type="entry name" value="GroES-like"/>
    <property type="match status" value="1"/>
</dbReference>
<sequence>MKTKAWYVKAPFEFELREGELGEIRDDEVLIRVKACGICGTDMTSAKMTAKEWEAIGHEISGVVVRKGARVSHVEEGSSVTLETSTYCRTCELCRDGRYDLCNKGPSFWGRDFSMGFAEYIVAPMEVVVPFEGLSFAVASLVEPLGVAVDLTEVVDIRMGDDVLVVGLGPIGLMALRLAKLRGARKIYAAARSHSVKRIETALAFGADEIIYTDKTPLDTYEFERGGVDRVLVTAPPATIPSTFKAARTGGVIGYIGIEFGPGATIAFDANEFHFKKLQLRASHATPALFFPKCIELLRSGAVDGDALVTHTFGLEGFADAMKELRDDRGSAIKMVMVNE</sequence>
<evidence type="ECO:0000259" key="6">
    <source>
        <dbReference type="Pfam" id="PF08240"/>
    </source>
</evidence>
<dbReference type="PROSITE" id="PS00059">
    <property type="entry name" value="ADH_ZINC"/>
    <property type="match status" value="1"/>
</dbReference>
<evidence type="ECO:0000256" key="1">
    <source>
        <dbReference type="ARBA" id="ARBA00022723"/>
    </source>
</evidence>
<organism evidence="7 8">
    <name type="scientific">Paenibacillus glycinis</name>
    <dbReference type="NCBI Taxonomy" id="2697035"/>
    <lineage>
        <taxon>Bacteria</taxon>
        <taxon>Bacillati</taxon>
        <taxon>Bacillota</taxon>
        <taxon>Bacilli</taxon>
        <taxon>Bacillales</taxon>
        <taxon>Paenibacillaceae</taxon>
        <taxon>Paenibacillus</taxon>
    </lineage>
</organism>
<dbReference type="RefSeq" id="WP_161743087.1">
    <property type="nucleotide sequence ID" value="NZ_JAAAMV010000005.1"/>
</dbReference>
<dbReference type="Gene3D" id="3.40.50.720">
    <property type="entry name" value="NAD(P)-binding Rossmann-like Domain"/>
    <property type="match status" value="1"/>
</dbReference>
<dbReference type="PANTHER" id="PTHR43401:SF2">
    <property type="entry name" value="L-THREONINE 3-DEHYDROGENASE"/>
    <property type="match status" value="1"/>
</dbReference>
<protein>
    <submittedName>
        <fullName evidence="7">Alcohol dehydrogenase catalytic domain-containing protein</fullName>
    </submittedName>
</protein>
<feature type="domain" description="Alcohol dehydrogenase-like N-terminal" evidence="6">
    <location>
        <begin position="26"/>
        <end position="131"/>
    </location>
</feature>
<evidence type="ECO:0000313" key="8">
    <source>
        <dbReference type="Proteomes" id="UP000665561"/>
    </source>
</evidence>
<feature type="domain" description="Alcohol dehydrogenase-like C-terminal" evidence="5">
    <location>
        <begin position="170"/>
        <end position="287"/>
    </location>
</feature>
<evidence type="ECO:0000259" key="5">
    <source>
        <dbReference type="Pfam" id="PF00107"/>
    </source>
</evidence>
<dbReference type="Pfam" id="PF00107">
    <property type="entry name" value="ADH_zinc_N"/>
    <property type="match status" value="1"/>
</dbReference>
<dbReference type="Pfam" id="PF08240">
    <property type="entry name" value="ADH_N"/>
    <property type="match status" value="1"/>
</dbReference>
<dbReference type="Gene3D" id="3.90.180.10">
    <property type="entry name" value="Medium-chain alcohol dehydrogenases, catalytic domain"/>
    <property type="match status" value="1"/>
</dbReference>
<keyword evidence="3" id="KW-0560">Oxidoreductase</keyword>
<dbReference type="EMBL" id="JAAAMV010000005">
    <property type="protein sequence ID" value="NBD24291.1"/>
    <property type="molecule type" value="Genomic_DNA"/>
</dbReference>
<dbReference type="InterPro" id="IPR050129">
    <property type="entry name" value="Zn_alcohol_dh"/>
</dbReference>
<dbReference type="PANTHER" id="PTHR43401">
    <property type="entry name" value="L-THREONINE 3-DEHYDROGENASE"/>
    <property type="match status" value="1"/>
</dbReference>
<dbReference type="Proteomes" id="UP000665561">
    <property type="component" value="Unassembled WGS sequence"/>
</dbReference>
<accession>A0ABW9XNZ1</accession>
<dbReference type="InterPro" id="IPR011032">
    <property type="entry name" value="GroES-like_sf"/>
</dbReference>
<dbReference type="SUPFAM" id="SSF51735">
    <property type="entry name" value="NAD(P)-binding Rossmann-fold domains"/>
    <property type="match status" value="1"/>
</dbReference>
<comment type="caution">
    <text evidence="7">The sequence shown here is derived from an EMBL/GenBank/DDBJ whole genome shotgun (WGS) entry which is preliminary data.</text>
</comment>
<dbReference type="InterPro" id="IPR002328">
    <property type="entry name" value="ADH_Zn_CS"/>
</dbReference>
<keyword evidence="2 4" id="KW-0862">Zinc</keyword>
<dbReference type="InterPro" id="IPR013149">
    <property type="entry name" value="ADH-like_C"/>
</dbReference>
<evidence type="ECO:0000256" key="4">
    <source>
        <dbReference type="RuleBase" id="RU361277"/>
    </source>
</evidence>
<evidence type="ECO:0000256" key="2">
    <source>
        <dbReference type="ARBA" id="ARBA00022833"/>
    </source>
</evidence>
<dbReference type="InterPro" id="IPR036291">
    <property type="entry name" value="NAD(P)-bd_dom_sf"/>
</dbReference>
<comment type="cofactor">
    <cofactor evidence="4">
        <name>Zn(2+)</name>
        <dbReference type="ChEBI" id="CHEBI:29105"/>
    </cofactor>
</comment>
<evidence type="ECO:0000256" key="3">
    <source>
        <dbReference type="ARBA" id="ARBA00023002"/>
    </source>
</evidence>
<dbReference type="InterPro" id="IPR013154">
    <property type="entry name" value="ADH-like_N"/>
</dbReference>
<proteinExistence type="inferred from homology"/>